<dbReference type="SUPFAM" id="SSF81321">
    <property type="entry name" value="Family A G protein-coupled receptor-like"/>
    <property type="match status" value="1"/>
</dbReference>
<keyword evidence="3 6" id="KW-1133">Transmembrane helix</keyword>
<reference evidence="8" key="1">
    <citation type="submission" date="2020-06" db="EMBL/GenBank/DDBJ databases">
        <title>Draft genome of Bugula neritina, a colonial animal packing powerful symbionts and potential medicines.</title>
        <authorList>
            <person name="Rayko M."/>
        </authorList>
    </citation>
    <scope>NUCLEOTIDE SEQUENCE [LARGE SCALE GENOMIC DNA]</scope>
    <source>
        <strain evidence="8">Kwan_BN1</strain>
    </source>
</reference>
<feature type="region of interest" description="Disordered" evidence="5">
    <location>
        <begin position="110"/>
        <end position="188"/>
    </location>
</feature>
<keyword evidence="2 6" id="KW-0812">Transmembrane</keyword>
<dbReference type="Gene3D" id="1.20.1070.10">
    <property type="entry name" value="Rhodopsin 7-helix transmembrane proteins"/>
    <property type="match status" value="1"/>
</dbReference>
<keyword evidence="9" id="KW-1185">Reference proteome</keyword>
<sequence length="249" mass="27220">MPLIAPPTYYIHSHCSVPGEKQKVTKLKGSDKILPSLVGVVTIFLVCQIPDMILQILWRVNSPFAPTFSIIAYDFVIINASINFVVYVVAADGFRRSLRVYVLPCLKSGSNSEELSHTGPSIKRAKSSLSNSTDNHHGGGRNWGQSYSNPEPIDETDECSSSEEEIAEEATAQKEKSTTRIWLGGTRKPGKDEVESHIACEPTTVVLPSGVNLGSAGVYTIISDPLLQQSPGKYTHHETRAYITCKTDV</sequence>
<dbReference type="InterPro" id="IPR017452">
    <property type="entry name" value="GPCR_Rhodpsn_7TM"/>
</dbReference>
<dbReference type="EMBL" id="VXIV02002870">
    <property type="protein sequence ID" value="KAF6022290.1"/>
    <property type="molecule type" value="Genomic_DNA"/>
</dbReference>
<dbReference type="GO" id="GO:0016020">
    <property type="term" value="C:membrane"/>
    <property type="evidence" value="ECO:0007669"/>
    <property type="project" value="UniProtKB-SubCell"/>
</dbReference>
<feature type="transmembrane region" description="Helical" evidence="6">
    <location>
        <begin position="33"/>
        <end position="58"/>
    </location>
</feature>
<evidence type="ECO:0000313" key="9">
    <source>
        <dbReference type="Proteomes" id="UP000593567"/>
    </source>
</evidence>
<gene>
    <name evidence="8" type="ORF">EB796_019390</name>
</gene>
<accession>A0A7J7J7U8</accession>
<evidence type="ECO:0000256" key="1">
    <source>
        <dbReference type="ARBA" id="ARBA00004370"/>
    </source>
</evidence>
<dbReference type="PROSITE" id="PS50262">
    <property type="entry name" value="G_PROTEIN_RECEP_F1_2"/>
    <property type="match status" value="1"/>
</dbReference>
<feature type="domain" description="G-protein coupled receptors family 1 profile" evidence="7">
    <location>
        <begin position="1"/>
        <end position="87"/>
    </location>
</feature>
<evidence type="ECO:0000256" key="5">
    <source>
        <dbReference type="SAM" id="MobiDB-lite"/>
    </source>
</evidence>
<keyword evidence="4 6" id="KW-0472">Membrane</keyword>
<organism evidence="8 9">
    <name type="scientific">Bugula neritina</name>
    <name type="common">Brown bryozoan</name>
    <name type="synonym">Sertularia neritina</name>
    <dbReference type="NCBI Taxonomy" id="10212"/>
    <lineage>
        <taxon>Eukaryota</taxon>
        <taxon>Metazoa</taxon>
        <taxon>Spiralia</taxon>
        <taxon>Lophotrochozoa</taxon>
        <taxon>Bryozoa</taxon>
        <taxon>Gymnolaemata</taxon>
        <taxon>Cheilostomatida</taxon>
        <taxon>Flustrina</taxon>
        <taxon>Buguloidea</taxon>
        <taxon>Bugulidae</taxon>
        <taxon>Bugula</taxon>
    </lineage>
</organism>
<evidence type="ECO:0000256" key="3">
    <source>
        <dbReference type="ARBA" id="ARBA00022989"/>
    </source>
</evidence>
<feature type="compositionally biased region" description="Acidic residues" evidence="5">
    <location>
        <begin position="152"/>
        <end position="168"/>
    </location>
</feature>
<name>A0A7J7J7U8_BUGNE</name>
<evidence type="ECO:0000313" key="8">
    <source>
        <dbReference type="EMBL" id="KAF6022290.1"/>
    </source>
</evidence>
<evidence type="ECO:0000259" key="7">
    <source>
        <dbReference type="PROSITE" id="PS50262"/>
    </source>
</evidence>
<evidence type="ECO:0000256" key="6">
    <source>
        <dbReference type="SAM" id="Phobius"/>
    </source>
</evidence>
<proteinExistence type="predicted"/>
<comment type="caution">
    <text evidence="8">The sequence shown here is derived from an EMBL/GenBank/DDBJ whole genome shotgun (WGS) entry which is preliminary data.</text>
</comment>
<dbReference type="AlphaFoldDB" id="A0A7J7J7U8"/>
<evidence type="ECO:0000256" key="4">
    <source>
        <dbReference type="ARBA" id="ARBA00023136"/>
    </source>
</evidence>
<comment type="subcellular location">
    <subcellularLocation>
        <location evidence="1">Membrane</location>
    </subcellularLocation>
</comment>
<protein>
    <recommendedName>
        <fullName evidence="7">G-protein coupled receptors family 1 profile domain-containing protein</fullName>
    </recommendedName>
</protein>
<dbReference type="Proteomes" id="UP000593567">
    <property type="component" value="Unassembled WGS sequence"/>
</dbReference>
<feature type="transmembrane region" description="Helical" evidence="6">
    <location>
        <begin position="70"/>
        <end position="90"/>
    </location>
</feature>
<evidence type="ECO:0000256" key="2">
    <source>
        <dbReference type="ARBA" id="ARBA00022692"/>
    </source>
</evidence>